<dbReference type="EMBL" id="VSGZ01000028">
    <property type="protein sequence ID" value="TXY93265.1"/>
    <property type="molecule type" value="Genomic_DNA"/>
</dbReference>
<dbReference type="AlphaFoldDB" id="A0A8B5ZMD6"/>
<sequence length="68" mass="7284">MALTKGQPMAVQICSRQICHSFAACLQLGIKDKNKEAHAPLGYSSSSAIKASSRSLRNSLPFSVICQC</sequence>
<evidence type="ECO:0000313" key="2">
    <source>
        <dbReference type="Proteomes" id="UP000323583"/>
    </source>
</evidence>
<reference evidence="1 2" key="1">
    <citation type="submission" date="2019-06" db="EMBL/GenBank/DDBJ databases">
        <title>Vibrio cholerae phylogeny based on whole-genome sequencing reveals genetic diversity and population strucutre.</title>
        <authorList>
            <person name="Zhiqiu Y."/>
            <person name="Bin L."/>
            <person name="Lingyan J."/>
        </authorList>
    </citation>
    <scope>NUCLEOTIDE SEQUENCE [LARGE SCALE GENOMIC DNA]</scope>
    <source>
        <strain evidence="1 2">N2768</strain>
    </source>
</reference>
<proteinExistence type="predicted"/>
<protein>
    <submittedName>
        <fullName evidence="1">Uncharacterized protein</fullName>
    </submittedName>
</protein>
<dbReference type="Proteomes" id="UP000323583">
    <property type="component" value="Unassembled WGS sequence"/>
</dbReference>
<gene>
    <name evidence="1" type="ORF">FXE67_05585</name>
</gene>
<evidence type="ECO:0000313" key="1">
    <source>
        <dbReference type="EMBL" id="TXY93265.1"/>
    </source>
</evidence>
<comment type="caution">
    <text evidence="1">The sequence shown here is derived from an EMBL/GenBank/DDBJ whole genome shotgun (WGS) entry which is preliminary data.</text>
</comment>
<organism evidence="1 2">
    <name type="scientific">Vibrio cholerae</name>
    <dbReference type="NCBI Taxonomy" id="666"/>
    <lineage>
        <taxon>Bacteria</taxon>
        <taxon>Pseudomonadati</taxon>
        <taxon>Pseudomonadota</taxon>
        <taxon>Gammaproteobacteria</taxon>
        <taxon>Vibrionales</taxon>
        <taxon>Vibrionaceae</taxon>
        <taxon>Vibrio</taxon>
    </lineage>
</organism>
<accession>A0A8B5ZMD6</accession>
<name>A0A8B5ZMD6_VIBCL</name>